<dbReference type="CDD" id="cd04301">
    <property type="entry name" value="NAT_SF"/>
    <property type="match status" value="1"/>
</dbReference>
<keyword evidence="3" id="KW-1185">Reference proteome</keyword>
<dbReference type="InterPro" id="IPR051554">
    <property type="entry name" value="Acetyltransferase_Eis"/>
</dbReference>
<name>A0ABQ1Y1M2_9BACL</name>
<feature type="domain" description="N-acetyltransferase" evidence="1">
    <location>
        <begin position="6"/>
        <end position="161"/>
    </location>
</feature>
<evidence type="ECO:0000313" key="3">
    <source>
        <dbReference type="Proteomes" id="UP000659344"/>
    </source>
</evidence>
<dbReference type="InterPro" id="IPR000182">
    <property type="entry name" value="GNAT_dom"/>
</dbReference>
<reference evidence="3" key="1">
    <citation type="journal article" date="2019" name="Int. J. Syst. Evol. Microbiol.">
        <title>The Global Catalogue of Microorganisms (GCM) 10K type strain sequencing project: providing services to taxonomists for standard genome sequencing and annotation.</title>
        <authorList>
            <consortium name="The Broad Institute Genomics Platform"/>
            <consortium name="The Broad Institute Genome Sequencing Center for Infectious Disease"/>
            <person name="Wu L."/>
            <person name="Ma J."/>
        </authorList>
    </citation>
    <scope>NUCLEOTIDE SEQUENCE [LARGE SCALE GENOMIC DNA]</scope>
    <source>
        <strain evidence="3">CGMCC 1.12769</strain>
    </source>
</reference>
<accession>A0ABQ1Y1M2</accession>
<sequence length="400" mass="45663">MAEHQPEIRSIANRTELESVYDILGDAFPVGKDFFQNRLDHDSTYDRSTTWIAKQQEAITCTIQIFPFMSRVEDAEVKVGGIGSVATVPKYRGQGHCQLMLRHLTEWMEQQEYDLSLLFAVINPFYEKAGWSTVPEILYELNVGSILNSSRNSEYAILPFESSYSEIISNIYERFNDKRTYTVIRPSTHWQDRLHWPRWNSSTCLVAVRNGVTVAYGHISETGEDGAAYLEELCYLKGEEDAAIPLLCALVEQRPDAARVLAYLPDDHVLTEGFLSWGAVKKRTTDAMWKVIRFQPLLAKLAPVFQTRLQENSEYANKPLQIGLKCASQRAYLHYIDGGIAIESDPRHGIEYLSITLTERDFVSLLIQGYDASIPEVPHSDVLRALFPKQDSVFYNIDRF</sequence>
<dbReference type="PANTHER" id="PTHR37817">
    <property type="entry name" value="N-ACETYLTRANSFERASE EIS"/>
    <property type="match status" value="1"/>
</dbReference>
<comment type="caution">
    <text evidence="2">The sequence shown here is derived from an EMBL/GenBank/DDBJ whole genome shotgun (WGS) entry which is preliminary data.</text>
</comment>
<dbReference type="Pfam" id="PF13527">
    <property type="entry name" value="Acetyltransf_9"/>
    <property type="match status" value="1"/>
</dbReference>
<gene>
    <name evidence="2" type="ORF">GCM10008013_00900</name>
</gene>
<dbReference type="PROSITE" id="PS51186">
    <property type="entry name" value="GNAT"/>
    <property type="match status" value="1"/>
</dbReference>
<dbReference type="PANTHER" id="PTHR37817:SF1">
    <property type="entry name" value="N-ACETYLTRANSFERASE EIS"/>
    <property type="match status" value="1"/>
</dbReference>
<evidence type="ECO:0000259" key="1">
    <source>
        <dbReference type="PROSITE" id="PS51186"/>
    </source>
</evidence>
<evidence type="ECO:0000313" key="2">
    <source>
        <dbReference type="EMBL" id="GGH09746.1"/>
    </source>
</evidence>
<dbReference type="RefSeq" id="WP_188534758.1">
    <property type="nucleotide sequence ID" value="NZ_BMFT01000001.1"/>
</dbReference>
<protein>
    <recommendedName>
        <fullName evidence="1">N-acetyltransferase domain-containing protein</fullName>
    </recommendedName>
</protein>
<dbReference type="Gene3D" id="3.40.630.30">
    <property type="match status" value="1"/>
</dbReference>
<dbReference type="SUPFAM" id="SSF55729">
    <property type="entry name" value="Acyl-CoA N-acyltransferases (Nat)"/>
    <property type="match status" value="1"/>
</dbReference>
<dbReference type="EMBL" id="BMFT01000001">
    <property type="protein sequence ID" value="GGH09746.1"/>
    <property type="molecule type" value="Genomic_DNA"/>
</dbReference>
<organism evidence="2 3">
    <name type="scientific">Paenibacillus segetis</name>
    <dbReference type="NCBI Taxonomy" id="1325360"/>
    <lineage>
        <taxon>Bacteria</taxon>
        <taxon>Bacillati</taxon>
        <taxon>Bacillota</taxon>
        <taxon>Bacilli</taxon>
        <taxon>Bacillales</taxon>
        <taxon>Paenibacillaceae</taxon>
        <taxon>Paenibacillus</taxon>
    </lineage>
</organism>
<proteinExistence type="predicted"/>
<dbReference type="InterPro" id="IPR016181">
    <property type="entry name" value="Acyl_CoA_acyltransferase"/>
</dbReference>
<dbReference type="Proteomes" id="UP000659344">
    <property type="component" value="Unassembled WGS sequence"/>
</dbReference>